<dbReference type="PROSITE" id="PS50977">
    <property type="entry name" value="HTH_TETR_2"/>
    <property type="match status" value="1"/>
</dbReference>
<organism evidence="4 5">
    <name type="scientific">Actinocatenispora rupis</name>
    <dbReference type="NCBI Taxonomy" id="519421"/>
    <lineage>
        <taxon>Bacteria</taxon>
        <taxon>Bacillati</taxon>
        <taxon>Actinomycetota</taxon>
        <taxon>Actinomycetes</taxon>
        <taxon>Micromonosporales</taxon>
        <taxon>Micromonosporaceae</taxon>
        <taxon>Actinocatenispora</taxon>
    </lineage>
</organism>
<dbReference type="Pfam" id="PF00440">
    <property type="entry name" value="TetR_N"/>
    <property type="match status" value="1"/>
</dbReference>
<dbReference type="GO" id="GO:0000976">
    <property type="term" value="F:transcription cis-regulatory region binding"/>
    <property type="evidence" value="ECO:0007669"/>
    <property type="project" value="TreeGrafter"/>
</dbReference>
<keyword evidence="1 2" id="KW-0238">DNA-binding</keyword>
<comment type="caution">
    <text evidence="4">The sequence shown here is derived from an EMBL/GenBank/DDBJ whole genome shotgun (WGS) entry which is preliminary data.</text>
</comment>
<dbReference type="InterPro" id="IPR001647">
    <property type="entry name" value="HTH_TetR"/>
</dbReference>
<proteinExistence type="predicted"/>
<evidence type="ECO:0000313" key="5">
    <source>
        <dbReference type="Proteomes" id="UP000612808"/>
    </source>
</evidence>
<gene>
    <name evidence="4" type="ORF">Aru02nite_58370</name>
</gene>
<dbReference type="Pfam" id="PF19344">
    <property type="entry name" value="TetR_C_32"/>
    <property type="match status" value="1"/>
</dbReference>
<dbReference type="InterPro" id="IPR045823">
    <property type="entry name" value="TetR_C_32"/>
</dbReference>
<dbReference type="PRINTS" id="PR00455">
    <property type="entry name" value="HTHTETR"/>
</dbReference>
<dbReference type="InterPro" id="IPR009057">
    <property type="entry name" value="Homeodomain-like_sf"/>
</dbReference>
<dbReference type="GO" id="GO:0003700">
    <property type="term" value="F:DNA-binding transcription factor activity"/>
    <property type="evidence" value="ECO:0007669"/>
    <property type="project" value="TreeGrafter"/>
</dbReference>
<dbReference type="InterPro" id="IPR036271">
    <property type="entry name" value="Tet_transcr_reg_TetR-rel_C_sf"/>
</dbReference>
<dbReference type="InterPro" id="IPR050109">
    <property type="entry name" value="HTH-type_TetR-like_transc_reg"/>
</dbReference>
<dbReference type="SUPFAM" id="SSF48498">
    <property type="entry name" value="Tetracyclin repressor-like, C-terminal domain"/>
    <property type="match status" value="1"/>
</dbReference>
<accession>A0A8J3J6D0</accession>
<feature type="DNA-binding region" description="H-T-H motif" evidence="2">
    <location>
        <begin position="43"/>
        <end position="62"/>
    </location>
</feature>
<evidence type="ECO:0000256" key="2">
    <source>
        <dbReference type="PROSITE-ProRule" id="PRU00335"/>
    </source>
</evidence>
<evidence type="ECO:0000256" key="1">
    <source>
        <dbReference type="ARBA" id="ARBA00023125"/>
    </source>
</evidence>
<dbReference type="Proteomes" id="UP000612808">
    <property type="component" value="Unassembled WGS sequence"/>
</dbReference>
<dbReference type="RefSeq" id="WP_203662997.1">
    <property type="nucleotide sequence ID" value="NZ_BAAAZM010000012.1"/>
</dbReference>
<dbReference type="PANTHER" id="PTHR30055:SF160">
    <property type="entry name" value="TRANSCRIPTIONAL REGULATORY PROTEIN (PROBABLY ASNC-FAMILY)-RELATED"/>
    <property type="match status" value="1"/>
</dbReference>
<feature type="domain" description="HTH tetR-type" evidence="3">
    <location>
        <begin position="21"/>
        <end position="80"/>
    </location>
</feature>
<evidence type="ECO:0000259" key="3">
    <source>
        <dbReference type="PROSITE" id="PS50977"/>
    </source>
</evidence>
<name>A0A8J3J6D0_9ACTN</name>
<keyword evidence="5" id="KW-1185">Reference proteome</keyword>
<sequence>MPTETEDVTDGRARRWVEHRRARRLALVDAAIEAIEAEGADAGVDAMAARAGVSRTVLYRYFEGREDLQSAVARRAVDLLLEKLTRPLSASPVPRRMIRGVVQAHVRWIDEHPELYRLISTGSTLPVGREAFSEGETVFAARLAAVLEACMTALGVTDDVAAPLAFGLIGLVESTGDWWLRERSMSRRKLVDILADSIWHIIDGHLRARGIELDPDVPLPILVGES</sequence>
<dbReference type="AlphaFoldDB" id="A0A8J3J6D0"/>
<protein>
    <submittedName>
        <fullName evidence="4">TetR family transcriptional regulator</fullName>
    </submittedName>
</protein>
<dbReference type="SUPFAM" id="SSF46689">
    <property type="entry name" value="Homeodomain-like"/>
    <property type="match status" value="1"/>
</dbReference>
<dbReference type="EMBL" id="BOMB01000035">
    <property type="protein sequence ID" value="GID14948.1"/>
    <property type="molecule type" value="Genomic_DNA"/>
</dbReference>
<dbReference type="Gene3D" id="1.10.357.10">
    <property type="entry name" value="Tetracycline Repressor, domain 2"/>
    <property type="match status" value="1"/>
</dbReference>
<dbReference type="PANTHER" id="PTHR30055">
    <property type="entry name" value="HTH-TYPE TRANSCRIPTIONAL REGULATOR RUTR"/>
    <property type="match status" value="1"/>
</dbReference>
<reference evidence="4" key="1">
    <citation type="submission" date="2021-01" db="EMBL/GenBank/DDBJ databases">
        <title>Whole genome shotgun sequence of Actinocatenispora rupis NBRC 107355.</title>
        <authorList>
            <person name="Komaki H."/>
            <person name="Tamura T."/>
        </authorList>
    </citation>
    <scope>NUCLEOTIDE SEQUENCE</scope>
    <source>
        <strain evidence="4">NBRC 107355</strain>
    </source>
</reference>
<evidence type="ECO:0000313" key="4">
    <source>
        <dbReference type="EMBL" id="GID14948.1"/>
    </source>
</evidence>